<dbReference type="AlphaFoldDB" id="A0A314ZA66"/>
<proteinExistence type="predicted"/>
<gene>
    <name evidence="1" type="ORF">Pyn_30828</name>
</gene>
<name>A0A314ZA66_PRUYE</name>
<reference evidence="1 2" key="1">
    <citation type="submission" date="2018-02" db="EMBL/GenBank/DDBJ databases">
        <title>Draft genome of wild Prunus yedoensis var. nudiflora.</title>
        <authorList>
            <person name="Baek S."/>
            <person name="Kim J.-H."/>
            <person name="Choi K."/>
            <person name="Kim G.-B."/>
            <person name="Cho A."/>
            <person name="Jang H."/>
            <person name="Shin C.-H."/>
            <person name="Yu H.-J."/>
            <person name="Mun J.-H."/>
        </authorList>
    </citation>
    <scope>NUCLEOTIDE SEQUENCE [LARGE SCALE GENOMIC DNA]</scope>
    <source>
        <strain evidence="2">cv. Jeju island</strain>
        <tissue evidence="1">Leaf</tissue>
    </source>
</reference>
<dbReference type="Proteomes" id="UP000250321">
    <property type="component" value="Unassembled WGS sequence"/>
</dbReference>
<evidence type="ECO:0000313" key="2">
    <source>
        <dbReference type="Proteomes" id="UP000250321"/>
    </source>
</evidence>
<dbReference type="OrthoDB" id="1368054at2759"/>
<sequence>MAGYGKVFVMVGLVCTKIALIISPEFSYAYDYDYISPLAEHRVDDTDFLPIVPPEPYPGYYKYLQEFTKHMMPPCAKEIFAGMFRDKPLTRNCCRTFSAYGT</sequence>
<keyword evidence="2" id="KW-1185">Reference proteome</keyword>
<dbReference type="EMBL" id="PJQY01000289">
    <property type="protein sequence ID" value="PQQ13681.1"/>
    <property type="molecule type" value="Genomic_DNA"/>
</dbReference>
<accession>A0A314ZA66</accession>
<evidence type="ECO:0000313" key="1">
    <source>
        <dbReference type="EMBL" id="PQQ13681.1"/>
    </source>
</evidence>
<organism evidence="1 2">
    <name type="scientific">Prunus yedoensis var. nudiflora</name>
    <dbReference type="NCBI Taxonomy" id="2094558"/>
    <lineage>
        <taxon>Eukaryota</taxon>
        <taxon>Viridiplantae</taxon>
        <taxon>Streptophyta</taxon>
        <taxon>Embryophyta</taxon>
        <taxon>Tracheophyta</taxon>
        <taxon>Spermatophyta</taxon>
        <taxon>Magnoliopsida</taxon>
        <taxon>eudicotyledons</taxon>
        <taxon>Gunneridae</taxon>
        <taxon>Pentapetalae</taxon>
        <taxon>rosids</taxon>
        <taxon>fabids</taxon>
        <taxon>Rosales</taxon>
        <taxon>Rosaceae</taxon>
        <taxon>Amygdaloideae</taxon>
        <taxon>Amygdaleae</taxon>
        <taxon>Prunus</taxon>
    </lineage>
</organism>
<comment type="caution">
    <text evidence="1">The sequence shown here is derived from an EMBL/GenBank/DDBJ whole genome shotgun (WGS) entry which is preliminary data.</text>
</comment>
<protein>
    <submittedName>
        <fullName evidence="1">Uncharacterized protein</fullName>
    </submittedName>
</protein>